<name>A0A506UGY1_9HYPH</name>
<accession>A0A506UGY1</accession>
<dbReference type="Pfam" id="PF07331">
    <property type="entry name" value="TctB"/>
    <property type="match status" value="1"/>
</dbReference>
<dbReference type="InterPro" id="IPR009936">
    <property type="entry name" value="DUF1468"/>
</dbReference>
<dbReference type="AlphaFoldDB" id="A0A506UGY1"/>
<feature type="domain" description="DUF1468" evidence="2">
    <location>
        <begin position="5"/>
        <end position="136"/>
    </location>
</feature>
<dbReference type="RefSeq" id="WP_141148366.1">
    <property type="nucleotide sequence ID" value="NZ_VHLG01000003.1"/>
</dbReference>
<protein>
    <submittedName>
        <fullName evidence="3">Tripartite tricarboxylate transporter TctB family protein</fullName>
    </submittedName>
</protein>
<keyword evidence="1" id="KW-0812">Transmembrane</keyword>
<dbReference type="EMBL" id="VHLG01000003">
    <property type="protein sequence ID" value="TPW31597.1"/>
    <property type="molecule type" value="Genomic_DNA"/>
</dbReference>
<reference evidence="3 4" key="1">
    <citation type="submission" date="2019-06" db="EMBL/GenBank/DDBJ databases">
        <authorList>
            <person name="Li M."/>
        </authorList>
    </citation>
    <scope>NUCLEOTIDE SEQUENCE [LARGE SCALE GENOMIC DNA]</scope>
    <source>
        <strain evidence="3 4">BGMRC2036</strain>
    </source>
</reference>
<feature type="transmembrane region" description="Helical" evidence="1">
    <location>
        <begin position="5"/>
        <end position="22"/>
    </location>
</feature>
<comment type="caution">
    <text evidence="3">The sequence shown here is derived from an EMBL/GenBank/DDBJ whole genome shotgun (WGS) entry which is preliminary data.</text>
</comment>
<evidence type="ECO:0000256" key="1">
    <source>
        <dbReference type="SAM" id="Phobius"/>
    </source>
</evidence>
<sequence length="143" mass="15321">MSDRIFGVFGIILSAVYVWQAMLTEESFLSDPVGPKAFPVIIGIVLAVASLFIILLPDAEPEWPRLKALADIVISAGVMFAYAWFLPVLGFVLATILAAAFLSWRLGARPLPASVAGVVISLGIYSIFHLVLGLHLARGPLGF</sequence>
<feature type="transmembrane region" description="Helical" evidence="1">
    <location>
        <begin position="115"/>
        <end position="137"/>
    </location>
</feature>
<feature type="transmembrane region" description="Helical" evidence="1">
    <location>
        <begin position="37"/>
        <end position="56"/>
    </location>
</feature>
<organism evidence="3 4">
    <name type="scientific">Martelella alba</name>
    <dbReference type="NCBI Taxonomy" id="2590451"/>
    <lineage>
        <taxon>Bacteria</taxon>
        <taxon>Pseudomonadati</taxon>
        <taxon>Pseudomonadota</taxon>
        <taxon>Alphaproteobacteria</taxon>
        <taxon>Hyphomicrobiales</taxon>
        <taxon>Aurantimonadaceae</taxon>
        <taxon>Martelella</taxon>
    </lineage>
</organism>
<evidence type="ECO:0000313" key="3">
    <source>
        <dbReference type="EMBL" id="TPW31597.1"/>
    </source>
</evidence>
<dbReference type="OrthoDB" id="5519430at2"/>
<proteinExistence type="predicted"/>
<evidence type="ECO:0000259" key="2">
    <source>
        <dbReference type="Pfam" id="PF07331"/>
    </source>
</evidence>
<keyword evidence="1" id="KW-0472">Membrane</keyword>
<keyword evidence="1" id="KW-1133">Transmembrane helix</keyword>
<keyword evidence="4" id="KW-1185">Reference proteome</keyword>
<gene>
    <name evidence="3" type="ORF">FJU08_07555</name>
</gene>
<evidence type="ECO:0000313" key="4">
    <source>
        <dbReference type="Proteomes" id="UP000318801"/>
    </source>
</evidence>
<dbReference type="Proteomes" id="UP000318801">
    <property type="component" value="Unassembled WGS sequence"/>
</dbReference>